<dbReference type="EMBL" id="AWUE01020816">
    <property type="protein sequence ID" value="OMO65676.1"/>
    <property type="molecule type" value="Genomic_DNA"/>
</dbReference>
<reference evidence="2" key="1">
    <citation type="submission" date="2013-09" db="EMBL/GenBank/DDBJ databases">
        <title>Corchorus olitorius genome sequencing.</title>
        <authorList>
            <person name="Alam M."/>
            <person name="Haque M.S."/>
            <person name="Islam M.S."/>
            <person name="Emdad E.M."/>
            <person name="Islam M.M."/>
            <person name="Ahmed B."/>
            <person name="Halim A."/>
            <person name="Hossen Q.M.M."/>
            <person name="Hossain M.Z."/>
            <person name="Ahmed R."/>
            <person name="Khan M.M."/>
            <person name="Islam R."/>
            <person name="Rashid M.M."/>
            <person name="Khan S.A."/>
            <person name="Rahman M.S."/>
            <person name="Alam M."/>
            <person name="Yahiya A.S."/>
            <person name="Khan M.S."/>
            <person name="Azam M.S."/>
            <person name="Haque T."/>
            <person name="Lashkar M.Z.H."/>
            <person name="Akhand A.I."/>
            <person name="Morshed G."/>
            <person name="Roy S."/>
            <person name="Uddin K.S."/>
            <person name="Rabeya T."/>
            <person name="Hossain A.S."/>
            <person name="Chowdhury A."/>
            <person name="Snigdha A.R."/>
            <person name="Mortoza M.S."/>
            <person name="Matin S.A."/>
            <person name="Hoque S.M.E."/>
            <person name="Islam M.K."/>
            <person name="Roy D.K."/>
            <person name="Haider R."/>
            <person name="Moosa M.M."/>
            <person name="Elias S.M."/>
            <person name="Hasan A.M."/>
            <person name="Jahan S."/>
            <person name="Shafiuddin M."/>
            <person name="Mahmood N."/>
            <person name="Shommy N.S."/>
        </authorList>
    </citation>
    <scope>NUCLEOTIDE SEQUENCE [LARGE SCALE GENOMIC DNA]</scope>
    <source>
        <strain evidence="2">cv. O-4</strain>
    </source>
</reference>
<dbReference type="AlphaFoldDB" id="A0A1R3H625"/>
<comment type="caution">
    <text evidence="1">The sequence shown here is derived from an EMBL/GenBank/DDBJ whole genome shotgun (WGS) entry which is preliminary data.</text>
</comment>
<name>A0A1R3H625_9ROSI</name>
<protein>
    <submittedName>
        <fullName evidence="1">Uncharacterized protein</fullName>
    </submittedName>
</protein>
<keyword evidence="2" id="KW-1185">Reference proteome</keyword>
<gene>
    <name evidence="1" type="ORF">COLO4_31080</name>
</gene>
<sequence length="42" mass="4836">MATGEMAFGVIEMTNALTTKVQERRIKAPREMYDSTETYNIH</sequence>
<accession>A0A1R3H625</accession>
<evidence type="ECO:0000313" key="2">
    <source>
        <dbReference type="Proteomes" id="UP000187203"/>
    </source>
</evidence>
<proteinExistence type="predicted"/>
<organism evidence="1 2">
    <name type="scientific">Corchorus olitorius</name>
    <dbReference type="NCBI Taxonomy" id="93759"/>
    <lineage>
        <taxon>Eukaryota</taxon>
        <taxon>Viridiplantae</taxon>
        <taxon>Streptophyta</taxon>
        <taxon>Embryophyta</taxon>
        <taxon>Tracheophyta</taxon>
        <taxon>Spermatophyta</taxon>
        <taxon>Magnoliopsida</taxon>
        <taxon>eudicotyledons</taxon>
        <taxon>Gunneridae</taxon>
        <taxon>Pentapetalae</taxon>
        <taxon>rosids</taxon>
        <taxon>malvids</taxon>
        <taxon>Malvales</taxon>
        <taxon>Malvaceae</taxon>
        <taxon>Grewioideae</taxon>
        <taxon>Apeibeae</taxon>
        <taxon>Corchorus</taxon>
    </lineage>
</organism>
<evidence type="ECO:0000313" key="1">
    <source>
        <dbReference type="EMBL" id="OMO65676.1"/>
    </source>
</evidence>
<dbReference type="Proteomes" id="UP000187203">
    <property type="component" value="Unassembled WGS sequence"/>
</dbReference>